<dbReference type="InterPro" id="IPR051918">
    <property type="entry name" value="STPP_CPPED1"/>
</dbReference>
<keyword evidence="3" id="KW-1185">Reference proteome</keyword>
<name>A0A1H6ZVP1_9BACT</name>
<gene>
    <name evidence="2" type="ORF">SAMN05192553_105181</name>
</gene>
<dbReference type="OrthoDB" id="9783748at2"/>
<dbReference type="AlphaFoldDB" id="A0A1H6ZVP1"/>
<protein>
    <submittedName>
        <fullName evidence="2">Calcineurin-like phosphoesterase</fullName>
    </submittedName>
</protein>
<dbReference type="Gene3D" id="3.60.21.10">
    <property type="match status" value="1"/>
</dbReference>
<dbReference type="Pfam" id="PF00149">
    <property type="entry name" value="Metallophos"/>
    <property type="match status" value="1"/>
</dbReference>
<dbReference type="PANTHER" id="PTHR43143">
    <property type="entry name" value="METALLOPHOSPHOESTERASE, CALCINEURIN SUPERFAMILY"/>
    <property type="match status" value="1"/>
</dbReference>
<sequence>MRRLPLLIPLFALLFGNTSCSEKPLEPFAFVQMCDTQLGMGGYEHDLLTFQQAVRQINELEVDFVVICGDLVHDANDRSYADFRTIRDGLQLPSYLVSGNHDVGNTPTDSSLRYYRETIGEDYYQFDHKNHSFVVTNTQLWKVAVEEESEKHRAWFEKSLIEQGERGYPVFVLGHYPLYTEHPDEEEHYYNLPLPTRKRLLDLFVENNVVAYLSGHTHKLTKNTYENIQLVSGETSSKNFDGRPLGFRVWQVSADSLYHHFVPLEATGADSVPTTSFVN</sequence>
<feature type="domain" description="Calcineurin-like phosphoesterase" evidence="1">
    <location>
        <begin position="48"/>
        <end position="219"/>
    </location>
</feature>
<dbReference type="GO" id="GO:0016787">
    <property type="term" value="F:hydrolase activity"/>
    <property type="evidence" value="ECO:0007669"/>
    <property type="project" value="InterPro"/>
</dbReference>
<dbReference type="SUPFAM" id="SSF56300">
    <property type="entry name" value="Metallo-dependent phosphatases"/>
    <property type="match status" value="1"/>
</dbReference>
<dbReference type="RefSeq" id="WP_092176571.1">
    <property type="nucleotide sequence ID" value="NZ_FNZH01000005.1"/>
</dbReference>
<evidence type="ECO:0000313" key="2">
    <source>
        <dbReference type="EMBL" id="SEJ57539.1"/>
    </source>
</evidence>
<dbReference type="Proteomes" id="UP000199403">
    <property type="component" value="Unassembled WGS sequence"/>
</dbReference>
<dbReference type="InterPro" id="IPR029052">
    <property type="entry name" value="Metallo-depent_PP-like"/>
</dbReference>
<reference evidence="3" key="1">
    <citation type="submission" date="2016-10" db="EMBL/GenBank/DDBJ databases">
        <authorList>
            <person name="Varghese N."/>
            <person name="Submissions S."/>
        </authorList>
    </citation>
    <scope>NUCLEOTIDE SEQUENCE [LARGE SCALE GENOMIC DNA]</scope>
    <source>
        <strain evidence="3">IBRC-M 10761</strain>
    </source>
</reference>
<organism evidence="2 3">
    <name type="scientific">Cyclobacterium xiamenense</name>
    <dbReference type="NCBI Taxonomy" id="1297121"/>
    <lineage>
        <taxon>Bacteria</taxon>
        <taxon>Pseudomonadati</taxon>
        <taxon>Bacteroidota</taxon>
        <taxon>Cytophagia</taxon>
        <taxon>Cytophagales</taxon>
        <taxon>Cyclobacteriaceae</taxon>
        <taxon>Cyclobacterium</taxon>
    </lineage>
</organism>
<proteinExistence type="predicted"/>
<dbReference type="InterPro" id="IPR004843">
    <property type="entry name" value="Calcineurin-like_PHP"/>
</dbReference>
<accession>A0A1H6ZVP1</accession>
<dbReference type="EMBL" id="FNZH01000005">
    <property type="protein sequence ID" value="SEJ57539.1"/>
    <property type="molecule type" value="Genomic_DNA"/>
</dbReference>
<dbReference type="STRING" id="1416801.SAMN05192553_105181"/>
<evidence type="ECO:0000259" key="1">
    <source>
        <dbReference type="Pfam" id="PF00149"/>
    </source>
</evidence>
<evidence type="ECO:0000313" key="3">
    <source>
        <dbReference type="Proteomes" id="UP000199403"/>
    </source>
</evidence>
<dbReference type="PANTHER" id="PTHR43143:SF1">
    <property type="entry name" value="SERINE_THREONINE-PROTEIN PHOSPHATASE CPPED1"/>
    <property type="match status" value="1"/>
</dbReference>